<evidence type="ECO:0000313" key="2">
    <source>
        <dbReference type="Proteomes" id="UP000440041"/>
    </source>
</evidence>
<dbReference type="RefSeq" id="WP_152355727.1">
    <property type="nucleotide sequence ID" value="NZ_JBHLXF010000007.1"/>
</dbReference>
<reference evidence="1 2" key="1">
    <citation type="submission" date="2019-09" db="EMBL/GenBank/DDBJ databases">
        <title>Characterization of the phylogenetic diversity of two novel species belonging to the genus Bifidobacterium: Bifidobacterium cebidarum sp. nov. and Bifidobacterium leontopitheci sp. nov.</title>
        <authorList>
            <person name="Lugli G.A."/>
            <person name="Duranti S."/>
            <person name="Milani C."/>
            <person name="Turroni F."/>
            <person name="Ventura M."/>
        </authorList>
    </citation>
    <scope>NUCLEOTIDE SEQUENCE [LARGE SCALE GENOMIC DNA]</scope>
    <source>
        <strain evidence="1 2">DSM 100238</strain>
    </source>
</reference>
<keyword evidence="2" id="KW-1185">Reference proteome</keyword>
<gene>
    <name evidence="1" type="ORF">DSM100238_1144</name>
</gene>
<evidence type="ECO:0000313" key="1">
    <source>
        <dbReference type="EMBL" id="KAB8297541.1"/>
    </source>
</evidence>
<protein>
    <submittedName>
        <fullName evidence="1">Cytosolic protein</fullName>
    </submittedName>
</protein>
<organism evidence="1 2">
    <name type="scientific">Bifidobacterium apri</name>
    <dbReference type="NCBI Taxonomy" id="1769423"/>
    <lineage>
        <taxon>Bacteria</taxon>
        <taxon>Bacillati</taxon>
        <taxon>Actinomycetota</taxon>
        <taxon>Actinomycetes</taxon>
        <taxon>Bifidobacteriales</taxon>
        <taxon>Bifidobacteriaceae</taxon>
        <taxon>Bifidobacterium</taxon>
    </lineage>
</organism>
<accession>A0A6A2V8N9</accession>
<dbReference type="AlphaFoldDB" id="A0A6A2V8N9"/>
<name>A0A6A2V8N9_9BIFI</name>
<sequence>MDTAAENAKHTVRRMPTGVRGRVAVMIRQGLDIAACARALGMPVDFIVQIAESLEREGVIDLVTWRGSHGCATGGCVPDPDSPLCAGCPLKPVQLRRKRRAKA</sequence>
<dbReference type="EMBL" id="WBSO01000007">
    <property type="protein sequence ID" value="KAB8297541.1"/>
    <property type="molecule type" value="Genomic_DNA"/>
</dbReference>
<dbReference type="OrthoDB" id="3239777at2"/>
<comment type="caution">
    <text evidence="1">The sequence shown here is derived from an EMBL/GenBank/DDBJ whole genome shotgun (WGS) entry which is preliminary data.</text>
</comment>
<dbReference type="Proteomes" id="UP000440041">
    <property type="component" value="Unassembled WGS sequence"/>
</dbReference>
<proteinExistence type="predicted"/>